<dbReference type="Gene3D" id="3.30.1520.10">
    <property type="entry name" value="Phox-like domain"/>
    <property type="match status" value="1"/>
</dbReference>
<evidence type="ECO:0000313" key="3">
    <source>
        <dbReference type="EMBL" id="KAJ2849912.1"/>
    </source>
</evidence>
<dbReference type="EMBL" id="JANBUW010000052">
    <property type="protein sequence ID" value="KAJ2849912.1"/>
    <property type="molecule type" value="Genomic_DNA"/>
</dbReference>
<dbReference type="GO" id="GO:0005768">
    <property type="term" value="C:endosome"/>
    <property type="evidence" value="ECO:0007669"/>
    <property type="project" value="TreeGrafter"/>
</dbReference>
<evidence type="ECO:0000313" key="4">
    <source>
        <dbReference type="Proteomes" id="UP001139887"/>
    </source>
</evidence>
<dbReference type="PROSITE" id="PS50195">
    <property type="entry name" value="PX"/>
    <property type="match status" value="1"/>
</dbReference>
<organism evidence="3 4">
    <name type="scientific">Coemansia brasiliensis</name>
    <dbReference type="NCBI Taxonomy" id="2650707"/>
    <lineage>
        <taxon>Eukaryota</taxon>
        <taxon>Fungi</taxon>
        <taxon>Fungi incertae sedis</taxon>
        <taxon>Zoopagomycota</taxon>
        <taxon>Kickxellomycotina</taxon>
        <taxon>Kickxellomycetes</taxon>
        <taxon>Kickxellales</taxon>
        <taxon>Kickxellaceae</taxon>
        <taxon>Coemansia</taxon>
    </lineage>
</organism>
<dbReference type="Proteomes" id="UP001139887">
    <property type="component" value="Unassembled WGS sequence"/>
</dbReference>
<dbReference type="SUPFAM" id="SSF64268">
    <property type="entry name" value="PX domain"/>
    <property type="match status" value="1"/>
</dbReference>
<feature type="region of interest" description="Disordered" evidence="1">
    <location>
        <begin position="264"/>
        <end position="305"/>
    </location>
</feature>
<proteinExistence type="predicted"/>
<keyword evidence="4" id="KW-1185">Reference proteome</keyword>
<dbReference type="CDD" id="cd06093">
    <property type="entry name" value="PX_domain"/>
    <property type="match status" value="1"/>
</dbReference>
<gene>
    <name evidence="3" type="ORF">IWW36_002297</name>
</gene>
<feature type="region of interest" description="Disordered" evidence="1">
    <location>
        <begin position="99"/>
        <end position="131"/>
    </location>
</feature>
<dbReference type="PANTHER" id="PTHR10555">
    <property type="entry name" value="SORTING NEXIN"/>
    <property type="match status" value="1"/>
</dbReference>
<feature type="compositionally biased region" description="Acidic residues" evidence="1">
    <location>
        <begin position="100"/>
        <end position="119"/>
    </location>
</feature>
<name>A0A9W8LY94_9FUNG</name>
<accession>A0A9W8LY94</accession>
<feature type="domain" description="PX" evidence="2">
    <location>
        <begin position="345"/>
        <end position="461"/>
    </location>
</feature>
<dbReference type="InterPro" id="IPR001683">
    <property type="entry name" value="PX_dom"/>
</dbReference>
<dbReference type="InterPro" id="IPR036871">
    <property type="entry name" value="PX_dom_sf"/>
</dbReference>
<dbReference type="AlphaFoldDB" id="A0A9W8LY94"/>
<dbReference type="SMART" id="SM00312">
    <property type="entry name" value="PX"/>
    <property type="match status" value="1"/>
</dbReference>
<evidence type="ECO:0000259" key="2">
    <source>
        <dbReference type="PROSITE" id="PS50195"/>
    </source>
</evidence>
<sequence length="461" mass="51778">MQGQLQQLQTVAVEASSLLRAQSITVLQTQAIRLDDIGVTELEDHQQLDLCMNELMLGILYTELRKDIQQITDSLEQIQNSMFSSHGNTSANASVLQLTENEETSEEMVTAEEPSELNEFEQPPPLSAKSETFSTARGLPLVLSNENGGPKHDAVDELCESIDLYEQKLYAACMEIDEWRRTTCLQTFIRSVQSRQSREPRPASVSSVRSSIQFPRRVLEGIRQRAHSVGGSELLAPSLVKDGGAERHRAGSPMSRLMQVEREFSAQHPHSPILSATSSQRRPSSSVPHTANTDPGHMGYSPPSFQPLLPYGQAQHIYHNTLSLLDQQSLANSSEGAAQSRPKTIVDDVRIIGWVTRGRGLDVHTEFKVLVHLSQRNENLTVLRRYSDFELLRDVLCERFRTFSKRVPQLPRKKAFGKFENSFLKKRESGLQFFLAYVMLHPVIGCSSIIKQWLEGPSASW</sequence>
<protein>
    <recommendedName>
        <fullName evidence="2">PX domain-containing protein</fullName>
    </recommendedName>
</protein>
<comment type="caution">
    <text evidence="3">The sequence shown here is derived from an EMBL/GenBank/DDBJ whole genome shotgun (WGS) entry which is preliminary data.</text>
</comment>
<evidence type="ECO:0000256" key="1">
    <source>
        <dbReference type="SAM" id="MobiDB-lite"/>
    </source>
</evidence>
<reference evidence="3" key="1">
    <citation type="submission" date="2022-07" db="EMBL/GenBank/DDBJ databases">
        <title>Phylogenomic reconstructions and comparative analyses of Kickxellomycotina fungi.</title>
        <authorList>
            <person name="Reynolds N.K."/>
            <person name="Stajich J.E."/>
            <person name="Barry K."/>
            <person name="Grigoriev I.V."/>
            <person name="Crous P."/>
            <person name="Smith M.E."/>
        </authorList>
    </citation>
    <scope>NUCLEOTIDE SEQUENCE</scope>
    <source>
        <strain evidence="3">NRRL 1566</strain>
    </source>
</reference>
<dbReference type="Pfam" id="PF00787">
    <property type="entry name" value="PX"/>
    <property type="match status" value="1"/>
</dbReference>
<dbReference type="GO" id="GO:0035091">
    <property type="term" value="F:phosphatidylinositol binding"/>
    <property type="evidence" value="ECO:0007669"/>
    <property type="project" value="InterPro"/>
</dbReference>
<dbReference type="OrthoDB" id="10254720at2759"/>
<feature type="compositionally biased region" description="Low complexity" evidence="1">
    <location>
        <begin position="275"/>
        <end position="286"/>
    </location>
</feature>
<dbReference type="PANTHER" id="PTHR10555:SF170">
    <property type="entry name" value="FI18122P1"/>
    <property type="match status" value="1"/>
</dbReference>